<evidence type="ECO:0000256" key="3">
    <source>
        <dbReference type="PROSITE-ProRule" id="PRU00059"/>
    </source>
</evidence>
<protein>
    <submittedName>
        <fullName evidence="7">Oidioi.mRNA.OKI2018_I69.chr2.g7954.t1.cds</fullName>
    </submittedName>
</protein>
<dbReference type="SUPFAM" id="SSF49854">
    <property type="entry name" value="Spermadhesin, CUB domain"/>
    <property type="match status" value="1"/>
</dbReference>
<feature type="region of interest" description="Disordered" evidence="4">
    <location>
        <begin position="253"/>
        <end position="280"/>
    </location>
</feature>
<dbReference type="Proteomes" id="UP001158576">
    <property type="component" value="Chromosome 2"/>
</dbReference>
<evidence type="ECO:0000256" key="5">
    <source>
        <dbReference type="SAM" id="Phobius"/>
    </source>
</evidence>
<keyword evidence="8" id="KW-1185">Reference proteome</keyword>
<keyword evidence="1" id="KW-0677">Repeat</keyword>
<dbReference type="SMART" id="SM00042">
    <property type="entry name" value="CUB"/>
    <property type="match status" value="1"/>
</dbReference>
<dbReference type="PROSITE" id="PS01180">
    <property type="entry name" value="CUB"/>
    <property type="match status" value="1"/>
</dbReference>
<keyword evidence="5" id="KW-0812">Transmembrane</keyword>
<dbReference type="InterPro" id="IPR035914">
    <property type="entry name" value="Sperma_CUB_dom_sf"/>
</dbReference>
<feature type="region of interest" description="Disordered" evidence="4">
    <location>
        <begin position="547"/>
        <end position="575"/>
    </location>
</feature>
<evidence type="ECO:0000313" key="8">
    <source>
        <dbReference type="Proteomes" id="UP001158576"/>
    </source>
</evidence>
<comment type="caution">
    <text evidence="3">Lacks conserved residue(s) required for the propagation of feature annotation.</text>
</comment>
<organism evidence="7 8">
    <name type="scientific">Oikopleura dioica</name>
    <name type="common">Tunicate</name>
    <dbReference type="NCBI Taxonomy" id="34765"/>
    <lineage>
        <taxon>Eukaryota</taxon>
        <taxon>Metazoa</taxon>
        <taxon>Chordata</taxon>
        <taxon>Tunicata</taxon>
        <taxon>Appendicularia</taxon>
        <taxon>Copelata</taxon>
        <taxon>Oikopleuridae</taxon>
        <taxon>Oikopleura</taxon>
    </lineage>
</organism>
<dbReference type="Gene3D" id="2.60.120.290">
    <property type="entry name" value="Spermadhesin, CUB domain"/>
    <property type="match status" value="1"/>
</dbReference>
<dbReference type="CDD" id="cd00041">
    <property type="entry name" value="CUB"/>
    <property type="match status" value="1"/>
</dbReference>
<evidence type="ECO:0000259" key="6">
    <source>
        <dbReference type="PROSITE" id="PS01180"/>
    </source>
</evidence>
<proteinExistence type="predicted"/>
<accession>A0ABN7T8C7</accession>
<keyword evidence="5" id="KW-1133">Transmembrane helix</keyword>
<evidence type="ECO:0000256" key="1">
    <source>
        <dbReference type="ARBA" id="ARBA00022737"/>
    </source>
</evidence>
<keyword evidence="2" id="KW-1015">Disulfide bond</keyword>
<feature type="domain" description="CUB" evidence="6">
    <location>
        <begin position="12"/>
        <end position="139"/>
    </location>
</feature>
<evidence type="ECO:0000256" key="4">
    <source>
        <dbReference type="SAM" id="MobiDB-lite"/>
    </source>
</evidence>
<dbReference type="PANTHER" id="PTHR24251">
    <property type="entry name" value="OVOCHYMASE-RELATED"/>
    <property type="match status" value="1"/>
</dbReference>
<feature type="transmembrane region" description="Helical" evidence="5">
    <location>
        <begin position="405"/>
        <end position="429"/>
    </location>
</feature>
<dbReference type="PANTHER" id="PTHR24251:SF30">
    <property type="entry name" value="MEMBRANE FRIZZLED-RELATED PROTEIN"/>
    <property type="match status" value="1"/>
</dbReference>
<evidence type="ECO:0000313" key="7">
    <source>
        <dbReference type="EMBL" id="CAG5113864.1"/>
    </source>
</evidence>
<dbReference type="EMBL" id="OU015567">
    <property type="protein sequence ID" value="CAG5113864.1"/>
    <property type="molecule type" value="Genomic_DNA"/>
</dbReference>
<evidence type="ECO:0000256" key="2">
    <source>
        <dbReference type="ARBA" id="ARBA00023157"/>
    </source>
</evidence>
<dbReference type="InterPro" id="IPR000859">
    <property type="entry name" value="CUB_dom"/>
</dbReference>
<keyword evidence="5" id="KW-0472">Membrane</keyword>
<dbReference type="Pfam" id="PF00431">
    <property type="entry name" value="CUB"/>
    <property type="match status" value="1"/>
</dbReference>
<sequence length="682" mass="75957">MATVSRWDISDCPFQPIIAETTRSKQVVSRSWPSGFGTVWACDYSIISPDNTKKILIEFQEILLIGKQNPEEGEGDPECTYHRLNIIDEKTKRDTGYYCGTDTPPSFLSDSNKIIVRFNSTDTPVGFYSKGYAFTFKAVADTYTLKPKIDPTQLQQQNMAMLYPEIFGYGSQQRFPIQNIQAQPAQVIPQYGQIAQPGLIAQQPQFGMGRNPDVEYLDPPPQYDNPFAINDYEYDYGQREYGGYVVSSRGVVPKQQEVQRKRRPKRIQSRPLGTPEPPAGMGSFLFGGSENVLDAEPEQKAWLPFGGREEPEWTGDDDKSTDLGFKEMWSANAVRRPSFMTLGISDGEQPYVDPKVEQIFRAELGEVNDASNTVAVKKFLGEDLFDAYSGLVDLLGVAAADPMKIVLIIGLIAGVIILICCGCTVHCCLRCRSRKIDNEAALALENLKRSKQQAAQLRAQKSQNFETLTHISCQSRCNSMKTYELPDYDDDPPSYCPDPNQRTVPIRASGEAREILAKTISSESRKSHLPVFKNEASPVLTKTKFISTESNKRPAPPVPLEPAQVDTSVKPEDTTTIGADHTISVVTLSEINSESLKSSSPENSEADDTVKSMSEATITNVSKLREKIVSAGASMSTIVTQKSLKIVDEIEKLEKQRKVDKKDQSVVNRIDQLQKELLTFME</sequence>
<name>A0ABN7T8C7_OIKDI</name>
<gene>
    <name evidence="7" type="ORF">OKIOD_LOCUS16719</name>
</gene>
<reference evidence="7 8" key="1">
    <citation type="submission" date="2021-04" db="EMBL/GenBank/DDBJ databases">
        <authorList>
            <person name="Bliznina A."/>
        </authorList>
    </citation>
    <scope>NUCLEOTIDE SEQUENCE [LARGE SCALE GENOMIC DNA]</scope>
</reference>